<protein>
    <recommendedName>
        <fullName evidence="3">Helix-turn-helix protein</fullName>
    </recommendedName>
</protein>
<evidence type="ECO:0000313" key="2">
    <source>
        <dbReference type="Proteomes" id="UP001500841"/>
    </source>
</evidence>
<comment type="caution">
    <text evidence="1">The sequence shown here is derived from an EMBL/GenBank/DDBJ whole genome shotgun (WGS) entry which is preliminary data.</text>
</comment>
<dbReference type="EMBL" id="BAABCV010000015">
    <property type="protein sequence ID" value="GAA4104836.1"/>
    <property type="molecule type" value="Genomic_DNA"/>
</dbReference>
<evidence type="ECO:0000313" key="1">
    <source>
        <dbReference type="EMBL" id="GAA4104836.1"/>
    </source>
</evidence>
<name>A0ABP7X5R7_9SPHI</name>
<evidence type="ECO:0008006" key="3">
    <source>
        <dbReference type="Google" id="ProtNLM"/>
    </source>
</evidence>
<organism evidence="1 2">
    <name type="scientific">Mucilaginibacter panaciglaebae</name>
    <dbReference type="NCBI Taxonomy" id="502331"/>
    <lineage>
        <taxon>Bacteria</taxon>
        <taxon>Pseudomonadati</taxon>
        <taxon>Bacteroidota</taxon>
        <taxon>Sphingobacteriia</taxon>
        <taxon>Sphingobacteriales</taxon>
        <taxon>Sphingobacteriaceae</taxon>
        <taxon>Mucilaginibacter</taxon>
    </lineage>
</organism>
<proteinExistence type="predicted"/>
<keyword evidence="2" id="KW-1185">Reference proteome</keyword>
<dbReference type="Proteomes" id="UP001500841">
    <property type="component" value="Unassembled WGS sequence"/>
</dbReference>
<gene>
    <name evidence="1" type="ORF">GCM10022392_33070</name>
</gene>
<reference evidence="2" key="1">
    <citation type="journal article" date="2019" name="Int. J. Syst. Evol. Microbiol.">
        <title>The Global Catalogue of Microorganisms (GCM) 10K type strain sequencing project: providing services to taxonomists for standard genome sequencing and annotation.</title>
        <authorList>
            <consortium name="The Broad Institute Genomics Platform"/>
            <consortium name="The Broad Institute Genome Sequencing Center for Infectious Disease"/>
            <person name="Wu L."/>
            <person name="Ma J."/>
        </authorList>
    </citation>
    <scope>NUCLEOTIDE SEQUENCE [LARGE SCALE GENOMIC DNA]</scope>
    <source>
        <strain evidence="2">JCM 17085</strain>
    </source>
</reference>
<sequence>MKIAANQTATADYTKWLRRMSKDQRLLATHISLYTALFVCWQRQGFAQPFAVNRSELMGFSKIASVATYHKCIKELDEFGYIHYQPSYHPKLGSQVYWPDALI</sequence>
<accession>A0ABP7X5R7</accession>
<dbReference type="RefSeq" id="WP_345107141.1">
    <property type="nucleotide sequence ID" value="NZ_BAABCV010000015.1"/>
</dbReference>